<feature type="domain" description="Class II Histidinyl-tRNA synthetase (HisRS)-like catalytic core" evidence="1">
    <location>
        <begin position="11"/>
        <end position="169"/>
    </location>
</feature>
<dbReference type="InterPro" id="IPR041715">
    <property type="entry name" value="HisRS-like_core"/>
</dbReference>
<accession>A0A0F9UMT3</accession>
<dbReference type="Gene3D" id="3.30.930.10">
    <property type="entry name" value="Bira Bifunctional Protein, Domain 2"/>
    <property type="match status" value="2"/>
</dbReference>
<sequence length="380" mass="40367">MSDTAPAPFQTALGALFEARGARRVHAPIIQPADPYLDTAGEALRRRIFLTRGEAGEHLCLRPDFTIPVCLGHVGAGEALPRRYSYLGLVFRQRPSGPGEFFQAGIEDLGEANRATADARALADALAGLAACGVDPAGLDIVLGDQGLFEAFLKALGLPDGWQRRLVRTFGHDGLLDAALKSLATGGVGTLDRLDPELADLARRREEGALTRTIRTRMEEAGLPPHAGRSPGEVAVRLIEKLAVAEARLDDAPLSLLRQFLAIDCPLGEAGDRLRGLAESADLDLGRAAVFFETRNLALRAAGVDLSSVRYRAAFGRPIDYYTGLVFEARLKGSDEPLAGGGRYDRLLTMLGAAAPIPAVGFALWLDRIGAATGQAGDKS</sequence>
<comment type="caution">
    <text evidence="2">The sequence shown here is derived from an EMBL/GenBank/DDBJ whole genome shotgun (WGS) entry which is preliminary data.</text>
</comment>
<reference evidence="2" key="1">
    <citation type="journal article" date="2015" name="Nature">
        <title>Complex archaea that bridge the gap between prokaryotes and eukaryotes.</title>
        <authorList>
            <person name="Spang A."/>
            <person name="Saw J.H."/>
            <person name="Jorgensen S.L."/>
            <person name="Zaremba-Niedzwiedzka K."/>
            <person name="Martijn J."/>
            <person name="Lind A.E."/>
            <person name="van Eijk R."/>
            <person name="Schleper C."/>
            <person name="Guy L."/>
            <person name="Ettema T.J."/>
        </authorList>
    </citation>
    <scope>NUCLEOTIDE SEQUENCE</scope>
</reference>
<proteinExistence type="predicted"/>
<dbReference type="NCBIfam" id="NF008951">
    <property type="entry name" value="PRK12295.1-4"/>
    <property type="match status" value="1"/>
</dbReference>
<dbReference type="GO" id="GO:0006427">
    <property type="term" value="P:histidyl-tRNA aminoacylation"/>
    <property type="evidence" value="ECO:0007669"/>
    <property type="project" value="TreeGrafter"/>
</dbReference>
<dbReference type="Pfam" id="PF13393">
    <property type="entry name" value="tRNA-synt_His"/>
    <property type="match status" value="2"/>
</dbReference>
<dbReference type="InterPro" id="IPR045864">
    <property type="entry name" value="aa-tRNA-synth_II/BPL/LPL"/>
</dbReference>
<dbReference type="EMBL" id="LAZR01000090">
    <property type="protein sequence ID" value="KKN92979.1"/>
    <property type="molecule type" value="Genomic_DNA"/>
</dbReference>
<dbReference type="GO" id="GO:0004821">
    <property type="term" value="F:histidine-tRNA ligase activity"/>
    <property type="evidence" value="ECO:0007669"/>
    <property type="project" value="TreeGrafter"/>
</dbReference>
<gene>
    <name evidence="2" type="ORF">LCGC14_0202780</name>
</gene>
<name>A0A0F9UMT3_9ZZZZ</name>
<dbReference type="SUPFAM" id="SSF55681">
    <property type="entry name" value="Class II aaRS and biotin synthetases"/>
    <property type="match status" value="1"/>
</dbReference>
<evidence type="ECO:0000313" key="2">
    <source>
        <dbReference type="EMBL" id="KKN92979.1"/>
    </source>
</evidence>
<dbReference type="InterPro" id="IPR004516">
    <property type="entry name" value="HisRS/HisZ"/>
</dbReference>
<feature type="domain" description="Class II Histidinyl-tRNA synthetase (HisRS)-like catalytic core" evidence="1">
    <location>
        <begin position="316"/>
        <end position="369"/>
    </location>
</feature>
<dbReference type="PANTHER" id="PTHR43707">
    <property type="entry name" value="HISTIDYL-TRNA SYNTHETASE"/>
    <property type="match status" value="1"/>
</dbReference>
<protein>
    <recommendedName>
        <fullName evidence="1">Class II Histidinyl-tRNA synthetase (HisRS)-like catalytic core domain-containing protein</fullName>
    </recommendedName>
</protein>
<evidence type="ECO:0000259" key="1">
    <source>
        <dbReference type="Pfam" id="PF13393"/>
    </source>
</evidence>
<dbReference type="PANTHER" id="PTHR43707:SF1">
    <property type="entry name" value="HISTIDINE--TRNA LIGASE, MITOCHONDRIAL-RELATED"/>
    <property type="match status" value="1"/>
</dbReference>
<organism evidence="2">
    <name type="scientific">marine sediment metagenome</name>
    <dbReference type="NCBI Taxonomy" id="412755"/>
    <lineage>
        <taxon>unclassified sequences</taxon>
        <taxon>metagenomes</taxon>
        <taxon>ecological metagenomes</taxon>
    </lineage>
</organism>
<dbReference type="GO" id="GO:0005737">
    <property type="term" value="C:cytoplasm"/>
    <property type="evidence" value="ECO:0007669"/>
    <property type="project" value="InterPro"/>
</dbReference>
<dbReference type="AlphaFoldDB" id="A0A0F9UMT3"/>
<dbReference type="PIRSF" id="PIRSF001549">
    <property type="entry name" value="His-tRNA_synth"/>
    <property type="match status" value="1"/>
</dbReference>